<sequence length="142" mass="15769">MTFKRRRPIASSSLSLKIFPRASAQFQRQSQNHSASCPSASDAHFLPILSHPYARCDFLADLIHATNRSAKAKFRGPGSGLIFASSHPVFLYPRCMACDFDAASFRVEAFVAIFTTGRFSLEAANARRISNRNFESKKALHS</sequence>
<gene>
    <name evidence="1" type="ORF">SNOG_14693</name>
</gene>
<dbReference type="RefSeq" id="XP_001804876.1">
    <property type="nucleotide sequence ID" value="XM_001804824.1"/>
</dbReference>
<evidence type="ECO:0000313" key="2">
    <source>
        <dbReference type="Proteomes" id="UP000001055"/>
    </source>
</evidence>
<reference evidence="2" key="1">
    <citation type="journal article" date="2007" name="Plant Cell">
        <title>Dothideomycete-plant interactions illuminated by genome sequencing and EST analysis of the wheat pathogen Stagonospora nodorum.</title>
        <authorList>
            <person name="Hane J.K."/>
            <person name="Lowe R.G."/>
            <person name="Solomon P.S."/>
            <person name="Tan K.C."/>
            <person name="Schoch C.L."/>
            <person name="Spatafora J.W."/>
            <person name="Crous P.W."/>
            <person name="Kodira C."/>
            <person name="Birren B.W."/>
            <person name="Galagan J.E."/>
            <person name="Torriani S.F."/>
            <person name="McDonald B.A."/>
            <person name="Oliver R.P."/>
        </authorList>
    </citation>
    <scope>NUCLEOTIDE SEQUENCE [LARGE SCALE GENOMIC DNA]</scope>
    <source>
        <strain evidence="2">SN15 / ATCC MYA-4574 / FGSC 10173</strain>
    </source>
</reference>
<dbReference type="EMBL" id="CH445357">
    <property type="protein sequence ID" value="EAT77885.1"/>
    <property type="molecule type" value="Genomic_DNA"/>
</dbReference>
<dbReference type="InParanoid" id="Q0U0H5"/>
<name>Q0U0H5_PHANO</name>
<accession>Q0U0H5</accession>
<dbReference type="GeneID" id="5981802"/>
<dbReference type="KEGG" id="pno:SNOG_14693"/>
<dbReference type="Proteomes" id="UP000001055">
    <property type="component" value="Unassembled WGS sequence"/>
</dbReference>
<dbReference type="VEuPathDB" id="FungiDB:JI435_146930"/>
<proteinExistence type="predicted"/>
<organism evidence="1 2">
    <name type="scientific">Phaeosphaeria nodorum (strain SN15 / ATCC MYA-4574 / FGSC 10173)</name>
    <name type="common">Glume blotch fungus</name>
    <name type="synonym">Parastagonospora nodorum</name>
    <dbReference type="NCBI Taxonomy" id="321614"/>
    <lineage>
        <taxon>Eukaryota</taxon>
        <taxon>Fungi</taxon>
        <taxon>Dikarya</taxon>
        <taxon>Ascomycota</taxon>
        <taxon>Pezizomycotina</taxon>
        <taxon>Dothideomycetes</taxon>
        <taxon>Pleosporomycetidae</taxon>
        <taxon>Pleosporales</taxon>
        <taxon>Pleosporineae</taxon>
        <taxon>Phaeosphaeriaceae</taxon>
        <taxon>Parastagonospora</taxon>
    </lineage>
</organism>
<evidence type="ECO:0000313" key="1">
    <source>
        <dbReference type="EMBL" id="EAT77885.1"/>
    </source>
</evidence>
<protein>
    <submittedName>
        <fullName evidence="1">Uncharacterized protein</fullName>
    </submittedName>
</protein>
<dbReference type="AlphaFoldDB" id="Q0U0H5"/>